<organism evidence="1 2">
    <name type="scientific">Phaeobacter gallaeciensis</name>
    <dbReference type="NCBI Taxonomy" id="60890"/>
    <lineage>
        <taxon>Bacteria</taxon>
        <taxon>Pseudomonadati</taxon>
        <taxon>Pseudomonadota</taxon>
        <taxon>Alphaproteobacteria</taxon>
        <taxon>Rhodobacterales</taxon>
        <taxon>Roseobacteraceae</taxon>
        <taxon>Phaeobacter</taxon>
    </lineage>
</organism>
<dbReference type="EMBL" id="QOCE01000001">
    <property type="protein sequence ID" value="RBW62869.1"/>
    <property type="molecule type" value="Genomic_DNA"/>
</dbReference>
<gene>
    <name evidence="1" type="ORF">DS909_00070</name>
</gene>
<sequence>MRFAAKALFGYVKRDGLVASNVLFTPFVLQNHPDKKYYLLAHPGILPERQAHEVGKELMETSIAHLRSVGTDAWFVLDVPDFYPRHGFTPTDKKTPYPDLLTVPEARIALELAARTVEKLSGKTKAIAQSMQSR</sequence>
<protein>
    <recommendedName>
        <fullName evidence="3">N-acetyltransferase domain-containing protein</fullName>
    </recommendedName>
</protein>
<proteinExistence type="predicted"/>
<dbReference type="Proteomes" id="UP000252706">
    <property type="component" value="Unassembled WGS sequence"/>
</dbReference>
<evidence type="ECO:0000313" key="2">
    <source>
        <dbReference type="Proteomes" id="UP000252706"/>
    </source>
</evidence>
<comment type="caution">
    <text evidence="1">The sequence shown here is derived from an EMBL/GenBank/DDBJ whole genome shotgun (WGS) entry which is preliminary data.</text>
</comment>
<dbReference type="AlphaFoldDB" id="A0A366XA24"/>
<evidence type="ECO:0000313" key="1">
    <source>
        <dbReference type="EMBL" id="RBW62869.1"/>
    </source>
</evidence>
<dbReference type="Gene3D" id="3.40.630.30">
    <property type="match status" value="1"/>
</dbReference>
<accession>A0A366XA24</accession>
<reference evidence="1 2" key="1">
    <citation type="submission" date="2018-07" db="EMBL/GenBank/DDBJ databases">
        <title>Modular assembly of carbohydrate-degrading microbial communities in the ocean.</title>
        <authorList>
            <person name="Enke T.N."/>
            <person name="Datta M.S."/>
            <person name="Schwartzman J.A."/>
            <person name="Cermak N."/>
            <person name="Schmitz D.A."/>
            <person name="Barrere J."/>
            <person name="Cordero O.X."/>
        </authorList>
    </citation>
    <scope>NUCLEOTIDE SEQUENCE [LARGE SCALE GENOMIC DNA]</scope>
    <source>
        <strain evidence="1 2">C3M10</strain>
    </source>
</reference>
<dbReference type="SUPFAM" id="SSF55729">
    <property type="entry name" value="Acyl-CoA N-acyltransferases (Nat)"/>
    <property type="match status" value="1"/>
</dbReference>
<dbReference type="InterPro" id="IPR016181">
    <property type="entry name" value="Acyl_CoA_acyltransferase"/>
</dbReference>
<dbReference type="RefSeq" id="WP_113821403.1">
    <property type="nucleotide sequence ID" value="NZ_QOCE01000001.1"/>
</dbReference>
<evidence type="ECO:0008006" key="3">
    <source>
        <dbReference type="Google" id="ProtNLM"/>
    </source>
</evidence>
<name>A0A366XA24_9RHOB</name>
<dbReference type="OrthoDB" id="9797178at2"/>